<reference evidence="3" key="1">
    <citation type="submission" date="2014-11" db="EMBL/GenBank/DDBJ databases">
        <title>Hymenobacter sp. DG25B genome submission.</title>
        <authorList>
            <person name="Jung H.-Y."/>
            <person name="Kim M.K."/>
            <person name="Srinivasan S."/>
            <person name="Lim S."/>
        </authorList>
    </citation>
    <scope>NUCLEOTIDE SEQUENCE [LARGE SCALE GENOMIC DNA]</scope>
    <source>
        <strain evidence="3">DY59</strain>
    </source>
</reference>
<dbReference type="PANTHER" id="PTHR38468:SF1">
    <property type="entry name" value="SLL0939 PROTEIN"/>
    <property type="match status" value="1"/>
</dbReference>
<dbReference type="PANTHER" id="PTHR38468">
    <property type="entry name" value="SLL0939 PROTEIN"/>
    <property type="match status" value="1"/>
</dbReference>
<gene>
    <name evidence="2" type="ORF">QR90_03385</name>
</gene>
<feature type="transmembrane region" description="Helical" evidence="1">
    <location>
        <begin position="15"/>
        <end position="37"/>
    </location>
</feature>
<organism evidence="2 3">
    <name type="scientific">Deinococcus radiopugnans</name>
    <dbReference type="NCBI Taxonomy" id="57497"/>
    <lineage>
        <taxon>Bacteria</taxon>
        <taxon>Thermotogati</taxon>
        <taxon>Deinococcota</taxon>
        <taxon>Deinococci</taxon>
        <taxon>Deinococcales</taxon>
        <taxon>Deinococcaceae</taxon>
        <taxon>Deinococcus</taxon>
    </lineage>
</organism>
<dbReference type="InterPro" id="IPR012427">
    <property type="entry name" value="DUF1622"/>
</dbReference>
<protein>
    <recommendedName>
        <fullName evidence="4">DUF1622 domain-containing protein</fullName>
    </recommendedName>
</protein>
<keyword evidence="1" id="KW-0472">Membrane</keyword>
<feature type="transmembrane region" description="Helical" evidence="1">
    <location>
        <begin position="66"/>
        <end position="85"/>
    </location>
</feature>
<accession>A0A0A7KE07</accession>
<dbReference type="Pfam" id="PF07784">
    <property type="entry name" value="DUF1622"/>
    <property type="match status" value="1"/>
</dbReference>
<evidence type="ECO:0008006" key="4">
    <source>
        <dbReference type="Google" id="ProtNLM"/>
    </source>
</evidence>
<dbReference type="EMBL" id="CP010028">
    <property type="protein sequence ID" value="AIZ44350.1"/>
    <property type="molecule type" value="Genomic_DNA"/>
</dbReference>
<sequence>MLETAEQTVQLGARAIASLAEFAAALVIAAAIVQALWRSLRALFLPRDAGANDEAKQNLRLQLGRWLAIALEFLLAADILLTAIAPTWEDIGKLGAIALIRTALNYFLEREIDANNREKGKLKAGSGPVEGQA</sequence>
<dbReference type="STRING" id="1182571.QR90_03385"/>
<evidence type="ECO:0000256" key="1">
    <source>
        <dbReference type="SAM" id="Phobius"/>
    </source>
</evidence>
<keyword evidence="1" id="KW-0812">Transmembrane</keyword>
<evidence type="ECO:0000313" key="2">
    <source>
        <dbReference type="EMBL" id="AIZ44350.1"/>
    </source>
</evidence>
<keyword evidence="1" id="KW-1133">Transmembrane helix</keyword>
<proteinExistence type="predicted"/>
<dbReference type="RefSeq" id="WP_039682239.1">
    <property type="nucleotide sequence ID" value="NZ_CP010028.1"/>
</dbReference>
<dbReference type="HOGENOM" id="CLU_136765_1_0_0"/>
<dbReference type="AlphaFoldDB" id="A0A0A7KE07"/>
<dbReference type="Proteomes" id="UP000030634">
    <property type="component" value="Chromosome"/>
</dbReference>
<dbReference type="KEGG" id="dsw:QR90_03385"/>
<name>A0A0A7KE07_9DEIO</name>
<evidence type="ECO:0000313" key="3">
    <source>
        <dbReference type="Proteomes" id="UP000030634"/>
    </source>
</evidence>